<accession>F3PVT3</accession>
<keyword evidence="4" id="KW-1185">Reference proteome</keyword>
<dbReference type="AlphaFoldDB" id="F3PVT3"/>
<dbReference type="EMBL" id="AFBN01000082">
    <property type="protein sequence ID" value="EGF53447.1"/>
    <property type="molecule type" value="Genomic_DNA"/>
</dbReference>
<dbReference type="PANTHER" id="PTHR39430:SF1">
    <property type="entry name" value="PROTEASE"/>
    <property type="match status" value="1"/>
</dbReference>
<evidence type="ECO:0000256" key="1">
    <source>
        <dbReference type="SAM" id="Phobius"/>
    </source>
</evidence>
<dbReference type="PANTHER" id="PTHR39430">
    <property type="entry name" value="MEMBRANE-ASSOCIATED PROTEASE-RELATED"/>
    <property type="match status" value="1"/>
</dbReference>
<dbReference type="HOGENOM" id="CLU_051806_4_2_10"/>
<keyword evidence="1" id="KW-1133">Transmembrane helix</keyword>
<keyword evidence="3" id="KW-0378">Hydrolase</keyword>
<feature type="transmembrane region" description="Helical" evidence="1">
    <location>
        <begin position="124"/>
        <end position="148"/>
    </location>
</feature>
<keyword evidence="1" id="KW-0472">Membrane</keyword>
<feature type="transmembrane region" description="Helical" evidence="1">
    <location>
        <begin position="194"/>
        <end position="210"/>
    </location>
</feature>
<dbReference type="eggNOG" id="COG1266">
    <property type="taxonomic scope" value="Bacteria"/>
</dbReference>
<organism evidence="3 4">
    <name type="scientific">Bacteroides fluxus YIT 12057</name>
    <dbReference type="NCBI Taxonomy" id="763034"/>
    <lineage>
        <taxon>Bacteria</taxon>
        <taxon>Pseudomonadati</taxon>
        <taxon>Bacteroidota</taxon>
        <taxon>Bacteroidia</taxon>
        <taxon>Bacteroidales</taxon>
        <taxon>Bacteroidaceae</taxon>
        <taxon>Bacteroides</taxon>
    </lineage>
</organism>
<dbReference type="GO" id="GO:0006508">
    <property type="term" value="P:proteolysis"/>
    <property type="evidence" value="ECO:0007669"/>
    <property type="project" value="UniProtKB-KW"/>
</dbReference>
<feature type="transmembrane region" description="Helical" evidence="1">
    <location>
        <begin position="216"/>
        <end position="236"/>
    </location>
</feature>
<dbReference type="InterPro" id="IPR003675">
    <property type="entry name" value="Rce1/LyrA-like_dom"/>
</dbReference>
<keyword evidence="3" id="KW-0645">Protease</keyword>
<dbReference type="Pfam" id="PF02517">
    <property type="entry name" value="Rce1-like"/>
    <property type="match status" value="1"/>
</dbReference>
<gene>
    <name evidence="3" type="ORF">HMPREF9446_02861</name>
</gene>
<dbReference type="STRING" id="763034.HMPREF9446_02861"/>
<sequence>MDAVFSFYYYFCRILIYKKPMKTEEKVAGELAAASKAGAVRQVIVDIVLFTVLTFVLLFLFTIPFMLVFPQLASEGSGRNIYFLMLNEGVMLAGVLFAAWLVLTIRHRPLSSLGLSLQGCWKSLLKGAVFVAGLYLVGFGVSLLSGVIEVADVAFSPVSLLLSLLFFFLVAITEELMVRGFILGRMLDGGINKFAALFMSSVIFSLLHVLNPDFAFVPFLNIVLAGFFLGASYVYTRNLCFPIALHWFWNWIQGPVLGYKVSGNELGGESLLTLRLPEENLINGGAFGFEGSLLCSGLLVLGTALIIGYYNRHASDKLGR</sequence>
<proteinExistence type="predicted"/>
<keyword evidence="1" id="KW-0812">Transmembrane</keyword>
<dbReference type="Proteomes" id="UP000003416">
    <property type="component" value="Unassembled WGS sequence"/>
</dbReference>
<evidence type="ECO:0000313" key="4">
    <source>
        <dbReference type="Proteomes" id="UP000003416"/>
    </source>
</evidence>
<feature type="domain" description="CAAX prenyl protease 2/Lysostaphin resistance protein A-like" evidence="2">
    <location>
        <begin position="159"/>
        <end position="252"/>
    </location>
</feature>
<comment type="caution">
    <text evidence="3">The sequence shown here is derived from an EMBL/GenBank/DDBJ whole genome shotgun (WGS) entry which is preliminary data.</text>
</comment>
<feature type="transmembrane region" description="Helical" evidence="1">
    <location>
        <begin position="43"/>
        <end position="69"/>
    </location>
</feature>
<dbReference type="GO" id="GO:0080120">
    <property type="term" value="P:CAAX-box protein maturation"/>
    <property type="evidence" value="ECO:0007669"/>
    <property type="project" value="UniProtKB-ARBA"/>
</dbReference>
<evidence type="ECO:0000259" key="2">
    <source>
        <dbReference type="Pfam" id="PF02517"/>
    </source>
</evidence>
<feature type="transmembrane region" description="Helical" evidence="1">
    <location>
        <begin position="154"/>
        <end position="173"/>
    </location>
</feature>
<name>F3PVT3_9BACE</name>
<evidence type="ECO:0000313" key="3">
    <source>
        <dbReference type="EMBL" id="EGF53447.1"/>
    </source>
</evidence>
<feature type="transmembrane region" description="Helical" evidence="1">
    <location>
        <begin position="281"/>
        <end position="310"/>
    </location>
</feature>
<reference evidence="3 4" key="1">
    <citation type="submission" date="2011-02" db="EMBL/GenBank/DDBJ databases">
        <authorList>
            <person name="Weinstock G."/>
            <person name="Sodergren E."/>
            <person name="Clifton S."/>
            <person name="Fulton L."/>
            <person name="Fulton B."/>
            <person name="Courtney L."/>
            <person name="Fronick C."/>
            <person name="Harrison M."/>
            <person name="Strong C."/>
            <person name="Farmer C."/>
            <person name="Delahaunty K."/>
            <person name="Markovic C."/>
            <person name="Hall O."/>
            <person name="Minx P."/>
            <person name="Tomlinson C."/>
            <person name="Mitreva M."/>
            <person name="Hou S."/>
            <person name="Chen J."/>
            <person name="Wollam A."/>
            <person name="Pepin K.H."/>
            <person name="Johnson M."/>
            <person name="Bhonagiri V."/>
            <person name="Zhang X."/>
            <person name="Suruliraj S."/>
            <person name="Warren W."/>
            <person name="Chinwalla A."/>
            <person name="Mardis E.R."/>
            <person name="Wilson R.K."/>
        </authorList>
    </citation>
    <scope>NUCLEOTIDE SEQUENCE [LARGE SCALE GENOMIC DNA]</scope>
    <source>
        <strain evidence="3 4">YIT 12057</strain>
    </source>
</reference>
<feature type="transmembrane region" description="Helical" evidence="1">
    <location>
        <begin position="81"/>
        <end position="103"/>
    </location>
</feature>
<dbReference type="GO" id="GO:0004175">
    <property type="term" value="F:endopeptidase activity"/>
    <property type="evidence" value="ECO:0007669"/>
    <property type="project" value="UniProtKB-ARBA"/>
</dbReference>
<protein>
    <submittedName>
        <fullName evidence="3">CAAX amino terminal protease family protein</fullName>
    </submittedName>
</protein>